<dbReference type="Pfam" id="PF01694">
    <property type="entry name" value="Rhomboid"/>
    <property type="match status" value="1"/>
</dbReference>
<feature type="transmembrane region" description="Helical" evidence="9">
    <location>
        <begin position="127"/>
        <end position="144"/>
    </location>
</feature>
<keyword evidence="4 9" id="KW-0812">Transmembrane</keyword>
<feature type="transmembrane region" description="Helical" evidence="9">
    <location>
        <begin position="26"/>
        <end position="49"/>
    </location>
</feature>
<dbReference type="Proteomes" id="UP000199475">
    <property type="component" value="Unassembled WGS sequence"/>
</dbReference>
<dbReference type="SUPFAM" id="SSF144091">
    <property type="entry name" value="Rhomboid-like"/>
    <property type="match status" value="1"/>
</dbReference>
<evidence type="ECO:0000313" key="12">
    <source>
        <dbReference type="Proteomes" id="UP000199475"/>
    </source>
</evidence>
<keyword evidence="5" id="KW-0378">Hydrolase</keyword>
<feature type="transmembrane region" description="Helical" evidence="9">
    <location>
        <begin position="176"/>
        <end position="195"/>
    </location>
</feature>
<evidence type="ECO:0000256" key="7">
    <source>
        <dbReference type="ARBA" id="ARBA00023136"/>
    </source>
</evidence>
<proteinExistence type="inferred from homology"/>
<feature type="region of interest" description="Disordered" evidence="8">
    <location>
        <begin position="211"/>
        <end position="245"/>
    </location>
</feature>
<keyword evidence="6 9" id="KW-1133">Transmembrane helix</keyword>
<dbReference type="RefSeq" id="WP_143008199.1">
    <property type="nucleotide sequence ID" value="NZ_FNGP01000001.1"/>
</dbReference>
<gene>
    <name evidence="11" type="ORF">SAMN04488242_0713</name>
</gene>
<keyword evidence="12" id="KW-1185">Reference proteome</keyword>
<dbReference type="Gene3D" id="1.20.1540.10">
    <property type="entry name" value="Rhomboid-like"/>
    <property type="match status" value="1"/>
</dbReference>
<keyword evidence="3 11" id="KW-0645">Protease</keyword>
<sequence>MSNLFEPRAQGDAWFRIGRLDVTSTMLVLFLAFAGLVVSLFSPTIGRALYFEPQLLLQAEVWRLFTWPLANYLSFWTLLTFLLLWYFGTSLENTLGRDRMLRLYVEIWAALTVSMGLVGLLLPGSTALMGIDQIEFVVLLLWIADNPHRRFFFNIPAWVVGAFFLGLQVLTMLASAAWGALVGLALGLLLVAMAAKRLGLLADISWIPGSRRSGRRGGRRRPRGPEDMAPRPMREHRRHHHLTDEERMDQLLERISAVGLDGLSKRERDELEKLRRRRRG</sequence>
<feature type="domain" description="Peptidase S54 rhomboid" evidence="10">
    <location>
        <begin position="59"/>
        <end position="195"/>
    </location>
</feature>
<evidence type="ECO:0000313" key="11">
    <source>
        <dbReference type="EMBL" id="SDL19941.1"/>
    </source>
</evidence>
<evidence type="ECO:0000256" key="3">
    <source>
        <dbReference type="ARBA" id="ARBA00022670"/>
    </source>
</evidence>
<evidence type="ECO:0000256" key="8">
    <source>
        <dbReference type="SAM" id="MobiDB-lite"/>
    </source>
</evidence>
<evidence type="ECO:0000256" key="4">
    <source>
        <dbReference type="ARBA" id="ARBA00022692"/>
    </source>
</evidence>
<dbReference type="STRING" id="686624.SAMN04488242_0713"/>
<feature type="compositionally biased region" description="Basic residues" evidence="8">
    <location>
        <begin position="212"/>
        <end position="222"/>
    </location>
</feature>
<evidence type="ECO:0000256" key="1">
    <source>
        <dbReference type="ARBA" id="ARBA00004141"/>
    </source>
</evidence>
<dbReference type="PANTHER" id="PTHR43066:SF1">
    <property type="entry name" value="RHOMBOID PROTEIN 2"/>
    <property type="match status" value="1"/>
</dbReference>
<protein>
    <submittedName>
        <fullName evidence="11">Membrane associated serine protease, rhomboid family</fullName>
    </submittedName>
</protein>
<comment type="subcellular location">
    <subcellularLocation>
        <location evidence="1">Membrane</location>
        <topology evidence="1">Multi-pass membrane protein</topology>
    </subcellularLocation>
</comment>
<feature type="compositionally biased region" description="Basic and acidic residues" evidence="8">
    <location>
        <begin position="223"/>
        <end position="233"/>
    </location>
</feature>
<comment type="similarity">
    <text evidence="2">Belongs to the peptidase S54 family.</text>
</comment>
<dbReference type="InterPro" id="IPR035952">
    <property type="entry name" value="Rhomboid-like_sf"/>
</dbReference>
<keyword evidence="7 9" id="KW-0472">Membrane</keyword>
<dbReference type="GO" id="GO:0006508">
    <property type="term" value="P:proteolysis"/>
    <property type="evidence" value="ECO:0007669"/>
    <property type="project" value="UniProtKB-KW"/>
</dbReference>
<dbReference type="OrthoDB" id="5242776at2"/>
<dbReference type="PANTHER" id="PTHR43066">
    <property type="entry name" value="RHOMBOID-RELATED PROTEIN"/>
    <property type="match status" value="1"/>
</dbReference>
<dbReference type="InterPro" id="IPR022764">
    <property type="entry name" value="Peptidase_S54_rhomboid_dom"/>
</dbReference>
<evidence type="ECO:0000256" key="5">
    <source>
        <dbReference type="ARBA" id="ARBA00022801"/>
    </source>
</evidence>
<dbReference type="GO" id="GO:0004252">
    <property type="term" value="F:serine-type endopeptidase activity"/>
    <property type="evidence" value="ECO:0007669"/>
    <property type="project" value="InterPro"/>
</dbReference>
<feature type="transmembrane region" description="Helical" evidence="9">
    <location>
        <begin position="100"/>
        <end position="121"/>
    </location>
</feature>
<accession>A0A1G9I3Y0</accession>
<feature type="transmembrane region" description="Helical" evidence="9">
    <location>
        <begin position="69"/>
        <end position="88"/>
    </location>
</feature>
<evidence type="ECO:0000256" key="2">
    <source>
        <dbReference type="ARBA" id="ARBA00009045"/>
    </source>
</evidence>
<reference evidence="11 12" key="1">
    <citation type="submission" date="2016-10" db="EMBL/GenBank/DDBJ databases">
        <authorList>
            <person name="de Groot N.N."/>
        </authorList>
    </citation>
    <scope>NUCLEOTIDE SEQUENCE [LARGE SCALE GENOMIC DNA]</scope>
    <source>
        <strain evidence="11 12">CGMCC 1.9159</strain>
    </source>
</reference>
<dbReference type="EMBL" id="FNGP01000001">
    <property type="protein sequence ID" value="SDL19941.1"/>
    <property type="molecule type" value="Genomic_DNA"/>
</dbReference>
<organism evidence="11 12">
    <name type="scientific">Tessaracoccus oleiagri</name>
    <dbReference type="NCBI Taxonomy" id="686624"/>
    <lineage>
        <taxon>Bacteria</taxon>
        <taxon>Bacillati</taxon>
        <taxon>Actinomycetota</taxon>
        <taxon>Actinomycetes</taxon>
        <taxon>Propionibacteriales</taxon>
        <taxon>Propionibacteriaceae</taxon>
        <taxon>Tessaracoccus</taxon>
    </lineage>
</organism>
<name>A0A1G9I3Y0_9ACTN</name>
<dbReference type="AlphaFoldDB" id="A0A1G9I3Y0"/>
<feature type="transmembrane region" description="Helical" evidence="9">
    <location>
        <begin position="151"/>
        <end position="170"/>
    </location>
</feature>
<dbReference type="GO" id="GO:0016020">
    <property type="term" value="C:membrane"/>
    <property type="evidence" value="ECO:0007669"/>
    <property type="project" value="UniProtKB-SubCell"/>
</dbReference>
<evidence type="ECO:0000259" key="10">
    <source>
        <dbReference type="Pfam" id="PF01694"/>
    </source>
</evidence>
<evidence type="ECO:0000256" key="6">
    <source>
        <dbReference type="ARBA" id="ARBA00022989"/>
    </source>
</evidence>
<evidence type="ECO:0000256" key="9">
    <source>
        <dbReference type="SAM" id="Phobius"/>
    </source>
</evidence>